<reference evidence="1" key="1">
    <citation type="submission" date="2020-02" db="EMBL/GenBank/DDBJ databases">
        <authorList>
            <person name="Meier V. D."/>
        </authorList>
    </citation>
    <scope>NUCLEOTIDE SEQUENCE</scope>
    <source>
        <strain evidence="1">AVDCRST_MAG82</strain>
    </source>
</reference>
<dbReference type="Pfam" id="PF04343">
    <property type="entry name" value="DUF488"/>
    <property type="match status" value="1"/>
</dbReference>
<accession>A0A6J4Q531</accession>
<gene>
    <name evidence="1" type="ORF">AVDCRST_MAG82-2099</name>
</gene>
<dbReference type="EMBL" id="CADCVA010000292">
    <property type="protein sequence ID" value="CAA9430873.1"/>
    <property type="molecule type" value="Genomic_DNA"/>
</dbReference>
<dbReference type="AlphaFoldDB" id="A0A6J4Q531"/>
<protein>
    <recommendedName>
        <fullName evidence="2">DUF488 domain-containing protein</fullName>
    </recommendedName>
</protein>
<dbReference type="InterPro" id="IPR007438">
    <property type="entry name" value="DUF488"/>
</dbReference>
<evidence type="ECO:0008006" key="2">
    <source>
        <dbReference type="Google" id="ProtNLM"/>
    </source>
</evidence>
<organism evidence="1">
    <name type="scientific">uncultured Rubrobacteraceae bacterium</name>
    <dbReference type="NCBI Taxonomy" id="349277"/>
    <lineage>
        <taxon>Bacteria</taxon>
        <taxon>Bacillati</taxon>
        <taxon>Actinomycetota</taxon>
        <taxon>Rubrobacteria</taxon>
        <taxon>Rubrobacterales</taxon>
        <taxon>Rubrobacteraceae</taxon>
        <taxon>environmental samples</taxon>
    </lineage>
</organism>
<evidence type="ECO:0000313" key="1">
    <source>
        <dbReference type="EMBL" id="CAA9430873.1"/>
    </source>
</evidence>
<sequence>MFTSHWRNRDLAGVDAVMVAISRGKPRWTLDFRYRVLSELAPSNEAWAMKDRESFEAAYGRQLEELGAEWILERLAAIGDGRPCVLLCWERLADPGEWCHRRLLADWLHTQTEIVVPELEPGMIRKRPDAPQPALFDYGEERA</sequence>
<name>A0A6J4Q531_9ACTN</name>
<proteinExistence type="predicted"/>